<dbReference type="AlphaFoldDB" id="A0A100W857"/>
<comment type="caution">
    <text evidence="2">The sequence shown here is derived from an EMBL/GenBank/DDBJ whole genome shotgun (WGS) entry which is preliminary data.</text>
</comment>
<feature type="chain" id="PRO_5038413802" evidence="1">
    <location>
        <begin position="40"/>
        <end position="160"/>
    </location>
</feature>
<reference evidence="3" key="2">
    <citation type="submission" date="2016-02" db="EMBL/GenBank/DDBJ databases">
        <title>Draft genome sequence of five rapidly growing Mycobacterium species.</title>
        <authorList>
            <person name="Katahira K."/>
            <person name="Gotou Y."/>
            <person name="Iida K."/>
            <person name="Ogura Y."/>
            <person name="Hayashi T."/>
        </authorList>
    </citation>
    <scope>NUCLEOTIDE SEQUENCE [LARGE SCALE GENOMIC DNA]</scope>
    <source>
        <strain evidence="3">JCM15298</strain>
    </source>
</reference>
<reference evidence="3" key="1">
    <citation type="journal article" date="2016" name="Genome Announc.">
        <title>Draft Genome Sequences of Five Rapidly Growing Mycobacterium Species, M. thermoresistibile, M. fortuitum subsp. acetamidolyticum, M. canariasense, M. brisbanense, and M. novocastrense.</title>
        <authorList>
            <person name="Katahira K."/>
            <person name="Ogura Y."/>
            <person name="Gotoh Y."/>
            <person name="Hayashi T."/>
        </authorList>
    </citation>
    <scope>NUCLEOTIDE SEQUENCE [LARGE SCALE GENOMIC DNA]</scope>
    <source>
        <strain evidence="3">JCM15298</strain>
    </source>
</reference>
<gene>
    <name evidence="2" type="ORF">RMCC_0398</name>
</gene>
<dbReference type="Proteomes" id="UP000069443">
    <property type="component" value="Unassembled WGS sequence"/>
</dbReference>
<evidence type="ECO:0000313" key="2">
    <source>
        <dbReference type="EMBL" id="GAS93432.1"/>
    </source>
</evidence>
<evidence type="ECO:0000313" key="3">
    <source>
        <dbReference type="Proteomes" id="UP000069443"/>
    </source>
</evidence>
<evidence type="ECO:0000256" key="1">
    <source>
        <dbReference type="SAM" id="SignalP"/>
    </source>
</evidence>
<feature type="signal peptide" evidence="1">
    <location>
        <begin position="1"/>
        <end position="39"/>
    </location>
</feature>
<name>A0A100W857_MYCCR</name>
<dbReference type="EMBL" id="BCSY01000011">
    <property type="protein sequence ID" value="GAS93432.1"/>
    <property type="molecule type" value="Genomic_DNA"/>
</dbReference>
<proteinExistence type="predicted"/>
<keyword evidence="3" id="KW-1185">Reference proteome</keyword>
<sequence>MTMTVSGMVPVIARKIQIASAATGIAAAAVLTPAAVAHATPAAAPIPQAVGATAGLTTDCLPVGSVECTTPMPTAVVGATATPGQVIQGIFQNQFWWFGPANPDKPKTVVLAFYPLTLVPGFLQPLFSWFEDVNVQVCILGATAQIGPYGTVSLSYSRGC</sequence>
<keyword evidence="1" id="KW-0732">Signal</keyword>
<protein>
    <submittedName>
        <fullName evidence="2">Uncharacterized protein</fullName>
    </submittedName>
</protein>
<accession>A0A100W857</accession>
<dbReference type="STRING" id="228230.RMCC_0398"/>
<organism evidence="2 3">
    <name type="scientific">Mycolicibacterium canariasense</name>
    <name type="common">Mycobacterium canariasense</name>
    <dbReference type="NCBI Taxonomy" id="228230"/>
    <lineage>
        <taxon>Bacteria</taxon>
        <taxon>Bacillati</taxon>
        <taxon>Actinomycetota</taxon>
        <taxon>Actinomycetes</taxon>
        <taxon>Mycobacteriales</taxon>
        <taxon>Mycobacteriaceae</taxon>
        <taxon>Mycolicibacterium</taxon>
    </lineage>
</organism>